<comment type="caution">
    <text evidence="4">The sequence shown here is derived from an EMBL/GenBank/DDBJ whole genome shotgun (WGS) entry which is preliminary data.</text>
</comment>
<dbReference type="Pfam" id="PF00294">
    <property type="entry name" value="PfkB"/>
    <property type="match status" value="1"/>
</dbReference>
<dbReference type="Proteomes" id="UP001597375">
    <property type="component" value="Unassembled WGS sequence"/>
</dbReference>
<dbReference type="SUPFAM" id="SSF53613">
    <property type="entry name" value="Ribokinase-like"/>
    <property type="match status" value="1"/>
</dbReference>
<evidence type="ECO:0000256" key="1">
    <source>
        <dbReference type="ARBA" id="ARBA00022679"/>
    </source>
</evidence>
<name>A0ABW5DAM9_9BACT</name>
<protein>
    <submittedName>
        <fullName evidence="4">PfkB family carbohydrate kinase</fullName>
    </submittedName>
</protein>
<dbReference type="PANTHER" id="PTHR10584:SF166">
    <property type="entry name" value="RIBOKINASE"/>
    <property type="match status" value="1"/>
</dbReference>
<dbReference type="GO" id="GO:0016301">
    <property type="term" value="F:kinase activity"/>
    <property type="evidence" value="ECO:0007669"/>
    <property type="project" value="UniProtKB-KW"/>
</dbReference>
<dbReference type="InterPro" id="IPR002173">
    <property type="entry name" value="Carboh/pur_kinase_PfkB_CS"/>
</dbReference>
<evidence type="ECO:0000313" key="4">
    <source>
        <dbReference type="EMBL" id="MFD2257816.1"/>
    </source>
</evidence>
<feature type="domain" description="Carbohydrate kinase PfkB" evidence="3">
    <location>
        <begin position="26"/>
        <end position="301"/>
    </location>
</feature>
<sequence>MQNTSSAVLIGGSIAIDNIKTPTAEGKNLLGGSASFTGIAASYFTDPVHLIGVIGQDFPQEHLDLFASRNISTSGLERSEGDTFSWTGEYHENMNDRDTLAVAINVLENWEPKIPAEIASAPIVVLANMHPLNQLQMIDQLTAERPFIAADTMDLWITIANEDLHKVLLKIDLLVINESEARDFCKTANLITAGQRLLEKGPRNVVIKLGEFGAILFSKHPEGSPATEFTLPGTNYDLFRCAAFPLVEVADPTGAGDSFLGALAGYLASTGKTDFSFDDIRSAIVYGSVVASFTCEAFSANRLAHISRDEIENRLTLLKNLTHWPE</sequence>
<evidence type="ECO:0000256" key="2">
    <source>
        <dbReference type="ARBA" id="ARBA00022777"/>
    </source>
</evidence>
<dbReference type="PROSITE" id="PS00584">
    <property type="entry name" value="PFKB_KINASES_2"/>
    <property type="match status" value="1"/>
</dbReference>
<dbReference type="RefSeq" id="WP_386821178.1">
    <property type="nucleotide sequence ID" value="NZ_JBHUIT010000031.1"/>
</dbReference>
<dbReference type="EMBL" id="JBHUIT010000031">
    <property type="protein sequence ID" value="MFD2257816.1"/>
    <property type="molecule type" value="Genomic_DNA"/>
</dbReference>
<reference evidence="5" key="1">
    <citation type="journal article" date="2019" name="Int. J. Syst. Evol. Microbiol.">
        <title>The Global Catalogue of Microorganisms (GCM) 10K type strain sequencing project: providing services to taxonomists for standard genome sequencing and annotation.</title>
        <authorList>
            <consortium name="The Broad Institute Genomics Platform"/>
            <consortium name="The Broad Institute Genome Sequencing Center for Infectious Disease"/>
            <person name="Wu L."/>
            <person name="Ma J."/>
        </authorList>
    </citation>
    <scope>NUCLEOTIDE SEQUENCE [LARGE SCALE GENOMIC DNA]</scope>
    <source>
        <strain evidence="5">CGMCC 4.7106</strain>
    </source>
</reference>
<proteinExistence type="predicted"/>
<dbReference type="Gene3D" id="3.40.1190.20">
    <property type="match status" value="1"/>
</dbReference>
<keyword evidence="2 4" id="KW-0418">Kinase</keyword>
<dbReference type="InterPro" id="IPR029056">
    <property type="entry name" value="Ribokinase-like"/>
</dbReference>
<accession>A0ABW5DAM9</accession>
<evidence type="ECO:0000313" key="5">
    <source>
        <dbReference type="Proteomes" id="UP001597375"/>
    </source>
</evidence>
<dbReference type="PANTHER" id="PTHR10584">
    <property type="entry name" value="SUGAR KINASE"/>
    <property type="match status" value="1"/>
</dbReference>
<dbReference type="InterPro" id="IPR011611">
    <property type="entry name" value="PfkB_dom"/>
</dbReference>
<keyword evidence="5" id="KW-1185">Reference proteome</keyword>
<gene>
    <name evidence="4" type="ORF">ACFSSA_14130</name>
</gene>
<organism evidence="4 5">
    <name type="scientific">Luteolibacter algae</name>
    <dbReference type="NCBI Taxonomy" id="454151"/>
    <lineage>
        <taxon>Bacteria</taxon>
        <taxon>Pseudomonadati</taxon>
        <taxon>Verrucomicrobiota</taxon>
        <taxon>Verrucomicrobiia</taxon>
        <taxon>Verrucomicrobiales</taxon>
        <taxon>Verrucomicrobiaceae</taxon>
        <taxon>Luteolibacter</taxon>
    </lineage>
</organism>
<keyword evidence="1" id="KW-0808">Transferase</keyword>
<evidence type="ECO:0000259" key="3">
    <source>
        <dbReference type="Pfam" id="PF00294"/>
    </source>
</evidence>